<organism evidence="1 2">
    <name type="scientific">Acaulospora colombiana</name>
    <dbReference type="NCBI Taxonomy" id="27376"/>
    <lineage>
        <taxon>Eukaryota</taxon>
        <taxon>Fungi</taxon>
        <taxon>Fungi incertae sedis</taxon>
        <taxon>Mucoromycota</taxon>
        <taxon>Glomeromycotina</taxon>
        <taxon>Glomeromycetes</taxon>
        <taxon>Diversisporales</taxon>
        <taxon>Acaulosporaceae</taxon>
        <taxon>Acaulospora</taxon>
    </lineage>
</organism>
<reference evidence="1" key="1">
    <citation type="submission" date="2021-06" db="EMBL/GenBank/DDBJ databases">
        <authorList>
            <person name="Kallberg Y."/>
            <person name="Tangrot J."/>
            <person name="Rosling A."/>
        </authorList>
    </citation>
    <scope>NUCLEOTIDE SEQUENCE</scope>
    <source>
        <strain evidence="1">CL356</strain>
    </source>
</reference>
<protein>
    <submittedName>
        <fullName evidence="1">5139_t:CDS:1</fullName>
    </submittedName>
</protein>
<dbReference type="EMBL" id="CAJVPT010061292">
    <property type="protein sequence ID" value="CAG8765073.1"/>
    <property type="molecule type" value="Genomic_DNA"/>
</dbReference>
<feature type="non-terminal residue" evidence="1">
    <location>
        <position position="125"/>
    </location>
</feature>
<comment type="caution">
    <text evidence="1">The sequence shown here is derived from an EMBL/GenBank/DDBJ whole genome shotgun (WGS) entry which is preliminary data.</text>
</comment>
<sequence>MSGPAKEAIQALYSNTLRTAQSFSSYNFRKYFVQRTYDKFRAVETEQDPTKLNSFAEEMKNELEVLKRAAVINQMYGGRKLVVENNEEMPTPEKPLQRSPINASKKSGSGELRRTVLVHQLMTSG</sequence>
<evidence type="ECO:0000313" key="2">
    <source>
        <dbReference type="Proteomes" id="UP000789525"/>
    </source>
</evidence>
<keyword evidence="2" id="KW-1185">Reference proteome</keyword>
<evidence type="ECO:0000313" key="1">
    <source>
        <dbReference type="EMBL" id="CAG8765073.1"/>
    </source>
</evidence>
<dbReference type="Proteomes" id="UP000789525">
    <property type="component" value="Unassembled WGS sequence"/>
</dbReference>
<proteinExistence type="predicted"/>
<accession>A0ACA9QTQ0</accession>
<gene>
    <name evidence="1" type="ORF">ACOLOM_LOCUS13406</name>
</gene>
<name>A0ACA9QTQ0_9GLOM</name>